<dbReference type="AlphaFoldDB" id="A0A7Z0J5L9"/>
<evidence type="ECO:0000313" key="2">
    <source>
        <dbReference type="EMBL" id="NYJ19281.1"/>
    </source>
</evidence>
<dbReference type="InterPro" id="IPR029063">
    <property type="entry name" value="SAM-dependent_MTases_sf"/>
</dbReference>
<accession>A0A7Z0J5L9</accession>
<dbReference type="Pfam" id="PF13649">
    <property type="entry name" value="Methyltransf_25"/>
    <property type="match status" value="1"/>
</dbReference>
<name>A0A7Z0J5L9_9MICO</name>
<keyword evidence="3" id="KW-1185">Reference proteome</keyword>
<evidence type="ECO:0000259" key="1">
    <source>
        <dbReference type="Pfam" id="PF13649"/>
    </source>
</evidence>
<keyword evidence="2" id="KW-0808">Transferase</keyword>
<organism evidence="2 3">
    <name type="scientific">Glaciibacter psychrotolerans</name>
    <dbReference type="NCBI Taxonomy" id="670054"/>
    <lineage>
        <taxon>Bacteria</taxon>
        <taxon>Bacillati</taxon>
        <taxon>Actinomycetota</taxon>
        <taxon>Actinomycetes</taxon>
        <taxon>Micrococcales</taxon>
        <taxon>Microbacteriaceae</taxon>
        <taxon>Glaciibacter</taxon>
    </lineage>
</organism>
<dbReference type="RefSeq" id="WP_179578069.1">
    <property type="nucleotide sequence ID" value="NZ_JACCFM010000001.1"/>
</dbReference>
<dbReference type="Gene3D" id="3.40.50.150">
    <property type="entry name" value="Vaccinia Virus protein VP39"/>
    <property type="match status" value="1"/>
</dbReference>
<dbReference type="EMBL" id="JACCFM010000001">
    <property type="protein sequence ID" value="NYJ19281.1"/>
    <property type="molecule type" value="Genomic_DNA"/>
</dbReference>
<dbReference type="SUPFAM" id="SSF53335">
    <property type="entry name" value="S-adenosyl-L-methionine-dependent methyltransferases"/>
    <property type="match status" value="1"/>
</dbReference>
<reference evidence="2 3" key="1">
    <citation type="submission" date="2020-07" db="EMBL/GenBank/DDBJ databases">
        <title>Sequencing the genomes of 1000 actinobacteria strains.</title>
        <authorList>
            <person name="Klenk H.-P."/>
        </authorList>
    </citation>
    <scope>NUCLEOTIDE SEQUENCE [LARGE SCALE GENOMIC DNA]</scope>
    <source>
        <strain evidence="2 3">LI1</strain>
    </source>
</reference>
<dbReference type="Proteomes" id="UP000537260">
    <property type="component" value="Unassembled WGS sequence"/>
</dbReference>
<dbReference type="InterPro" id="IPR041698">
    <property type="entry name" value="Methyltransf_25"/>
</dbReference>
<feature type="domain" description="Methyltransferase" evidence="1">
    <location>
        <begin position="33"/>
        <end position="121"/>
    </location>
</feature>
<evidence type="ECO:0000313" key="3">
    <source>
        <dbReference type="Proteomes" id="UP000537260"/>
    </source>
</evidence>
<dbReference type="CDD" id="cd02440">
    <property type="entry name" value="AdoMet_MTases"/>
    <property type="match status" value="1"/>
</dbReference>
<sequence length="226" mass="23755">MLDARDAFLGAGWYRPLREALSAHVAAVEPRKVLDVGCGTGYYLTGVLDAVPGACALALDISPAAVGRTVRRGGETRSPVDGLVADVWSPLPIADAAADLILNVFAPRNAAEFARVLRTDGVLVVVIPQPSHLRELRAAGLALGLQNDKAAHLIDGLAVHFRMESRQELSFQMSLTASEIAALVGMGPSAHHHEAGADSPAPGARQSVTAAFEIVSFRKVTVPTQQ</sequence>
<keyword evidence="2" id="KW-0489">Methyltransferase</keyword>
<protein>
    <submittedName>
        <fullName evidence="2">23S rRNA (Guanine745-N1)-methyltransferase</fullName>
        <ecNumber evidence="2">2.1.1.187</ecNumber>
    </submittedName>
</protein>
<dbReference type="GO" id="GO:0052911">
    <property type="term" value="F:23S rRNA (guanine(745)-N(1))-methyltransferase activity"/>
    <property type="evidence" value="ECO:0007669"/>
    <property type="project" value="UniProtKB-EC"/>
</dbReference>
<dbReference type="EC" id="2.1.1.187" evidence="2"/>
<gene>
    <name evidence="2" type="ORF">HNR05_001072</name>
</gene>
<comment type="caution">
    <text evidence="2">The sequence shown here is derived from an EMBL/GenBank/DDBJ whole genome shotgun (WGS) entry which is preliminary data.</text>
</comment>
<proteinExistence type="predicted"/>